<dbReference type="Proteomes" id="UP001230156">
    <property type="component" value="Unassembled WGS sequence"/>
</dbReference>
<dbReference type="RefSeq" id="WP_379960366.1">
    <property type="nucleotide sequence ID" value="NZ_JAUYVI010000007.1"/>
</dbReference>
<evidence type="ECO:0000313" key="1">
    <source>
        <dbReference type="EMBL" id="MDQ7250717.1"/>
    </source>
</evidence>
<sequence>MALKSRTGFALLGGILLAACGTPSGTALSENASAVRLSTTLTAAKQQPAQRFTAYITGYSYWDNTPVGTAQIALPVVHDEAGGQGTYDDPITLAVGHSISGGRSTPDVPAGTRFYIERLQKYAIVEDVCGDGARPQNGPCHTGHDGHPWFDIYVGGEKVTAETAAACARSITDLQPVIINPAPNLPVSAGTVTESSCKAIAQLN</sequence>
<keyword evidence="2" id="KW-1185">Reference proteome</keyword>
<evidence type="ECO:0000313" key="2">
    <source>
        <dbReference type="Proteomes" id="UP001230156"/>
    </source>
</evidence>
<name>A0ABU0YSM2_9PROT</name>
<organism evidence="1 2">
    <name type="scientific">Dongia sedimenti</name>
    <dbReference type="NCBI Taxonomy" id="3064282"/>
    <lineage>
        <taxon>Bacteria</taxon>
        <taxon>Pseudomonadati</taxon>
        <taxon>Pseudomonadota</taxon>
        <taxon>Alphaproteobacteria</taxon>
        <taxon>Rhodospirillales</taxon>
        <taxon>Dongiaceae</taxon>
        <taxon>Dongia</taxon>
    </lineage>
</organism>
<comment type="caution">
    <text evidence="1">The sequence shown here is derived from an EMBL/GenBank/DDBJ whole genome shotgun (WGS) entry which is preliminary data.</text>
</comment>
<evidence type="ECO:0008006" key="3">
    <source>
        <dbReference type="Google" id="ProtNLM"/>
    </source>
</evidence>
<reference evidence="2" key="1">
    <citation type="submission" date="2023-08" db="EMBL/GenBank/DDBJ databases">
        <title>Rhodospirillaceae gen. nov., a novel taxon isolated from the Yangtze River Yuezi River estuary sludge.</title>
        <authorList>
            <person name="Ruan L."/>
        </authorList>
    </citation>
    <scope>NUCLEOTIDE SEQUENCE [LARGE SCALE GENOMIC DNA]</scope>
    <source>
        <strain evidence="2">R-7</strain>
    </source>
</reference>
<dbReference type="PROSITE" id="PS51257">
    <property type="entry name" value="PROKAR_LIPOPROTEIN"/>
    <property type="match status" value="1"/>
</dbReference>
<accession>A0ABU0YSM2</accession>
<dbReference type="EMBL" id="JAUYVI010000007">
    <property type="protein sequence ID" value="MDQ7250717.1"/>
    <property type="molecule type" value="Genomic_DNA"/>
</dbReference>
<protein>
    <recommendedName>
        <fullName evidence="3">Lipoprotein</fullName>
    </recommendedName>
</protein>
<proteinExistence type="predicted"/>
<gene>
    <name evidence="1" type="ORF">Q8A70_23715</name>
</gene>